<sequence>MYSKSSARVTKRKAAPGPSSLIDDPSPTTNPVPGFGIKKTRANVGSGNTLKSGSSKIKLVTRNITFYTVSFHGYGSGDHFFQILRVWGLKESHVGVVWWCAGGGEGGPLAWWASEEKATEVSRLIFSTQALVVVILSAVLADNFSAIFLSTGGDNRTQPHLDPHLA</sequence>
<protein>
    <submittedName>
        <fullName evidence="2">(California timema) hypothetical protein</fullName>
    </submittedName>
</protein>
<gene>
    <name evidence="2" type="ORF">TCMB3V08_LOCUS9768</name>
</gene>
<dbReference type="AlphaFoldDB" id="A0A7R9JD99"/>
<reference evidence="2" key="1">
    <citation type="submission" date="2020-11" db="EMBL/GenBank/DDBJ databases">
        <authorList>
            <person name="Tran Van P."/>
        </authorList>
    </citation>
    <scope>NUCLEOTIDE SEQUENCE</scope>
</reference>
<evidence type="ECO:0000313" key="2">
    <source>
        <dbReference type="EMBL" id="CAD7577214.1"/>
    </source>
</evidence>
<organism evidence="2">
    <name type="scientific">Timema californicum</name>
    <name type="common">California timema</name>
    <name type="synonym">Walking stick</name>
    <dbReference type="NCBI Taxonomy" id="61474"/>
    <lineage>
        <taxon>Eukaryota</taxon>
        <taxon>Metazoa</taxon>
        <taxon>Ecdysozoa</taxon>
        <taxon>Arthropoda</taxon>
        <taxon>Hexapoda</taxon>
        <taxon>Insecta</taxon>
        <taxon>Pterygota</taxon>
        <taxon>Neoptera</taxon>
        <taxon>Polyneoptera</taxon>
        <taxon>Phasmatodea</taxon>
        <taxon>Timematodea</taxon>
        <taxon>Timematoidea</taxon>
        <taxon>Timematidae</taxon>
        <taxon>Timema</taxon>
    </lineage>
</organism>
<name>A0A7R9JD99_TIMCA</name>
<dbReference type="EMBL" id="OE185277">
    <property type="protein sequence ID" value="CAD7577214.1"/>
    <property type="molecule type" value="Genomic_DNA"/>
</dbReference>
<proteinExistence type="predicted"/>
<feature type="region of interest" description="Disordered" evidence="1">
    <location>
        <begin position="1"/>
        <end position="34"/>
    </location>
</feature>
<accession>A0A7R9JD99</accession>
<evidence type="ECO:0000256" key="1">
    <source>
        <dbReference type="SAM" id="MobiDB-lite"/>
    </source>
</evidence>